<feature type="compositionally biased region" description="Basic and acidic residues" evidence="2">
    <location>
        <begin position="371"/>
        <end position="391"/>
    </location>
</feature>
<evidence type="ECO:0000259" key="5">
    <source>
        <dbReference type="Pfam" id="PF25800"/>
    </source>
</evidence>
<feature type="compositionally biased region" description="Low complexity" evidence="2">
    <location>
        <begin position="281"/>
        <end position="297"/>
    </location>
</feature>
<feature type="signal peptide" evidence="4">
    <location>
        <begin position="1"/>
        <end position="23"/>
    </location>
</feature>
<evidence type="ECO:0000313" key="7">
    <source>
        <dbReference type="Proteomes" id="UP001596101"/>
    </source>
</evidence>
<dbReference type="InterPro" id="IPR057840">
    <property type="entry name" value="FimV_N"/>
</dbReference>
<feature type="transmembrane region" description="Helical" evidence="3">
    <location>
        <begin position="327"/>
        <end position="348"/>
    </location>
</feature>
<keyword evidence="7" id="KW-1185">Reference proteome</keyword>
<sequence>MAPRIPILLSTLLFSAMLGAGHAAELGEAQVRSYIGQALVADVELNLVEDPASKVQVRLAHPDVYRGANIAMPPVLSSLNMTVTRRDGRQFLHLTSLKPVESRHLHVYLELVDGGQRSVRLVTLWLTPDPNPAPPPVQEAAPVVKAQALPVPPPKPVPAPVARPAAALQAGEEYVDAPAVVRKPAPQAVPVVKKAPAKKPAPVHAAPAEAPACAPQPASEHLNACAALGEKNAALRHDLGKLEDKVKALQGVAKPAPAAPVVQAVAPVVLPVAPAAPAAAHEAASAAPHEAAPAPAVKETPKDAPKGAPRIHRKPKKVEPPEPETPWLPIGAGIAAVLAISGLALALLRRRKRAGVGKIQPAHKPAKLPKAGKEASAEEGAPKPKFMEAVKARLMPGRAKGPAPEADTPAEPVLTDVISQPE</sequence>
<organism evidence="6 7">
    <name type="scientific">Massilia suwonensis</name>
    <dbReference type="NCBI Taxonomy" id="648895"/>
    <lineage>
        <taxon>Bacteria</taxon>
        <taxon>Pseudomonadati</taxon>
        <taxon>Pseudomonadota</taxon>
        <taxon>Betaproteobacteria</taxon>
        <taxon>Burkholderiales</taxon>
        <taxon>Oxalobacteraceae</taxon>
        <taxon>Telluria group</taxon>
        <taxon>Massilia</taxon>
    </lineage>
</organism>
<dbReference type="Pfam" id="PF25800">
    <property type="entry name" value="FimV_N"/>
    <property type="match status" value="1"/>
</dbReference>
<proteinExistence type="predicted"/>
<keyword evidence="3" id="KW-0812">Transmembrane</keyword>
<evidence type="ECO:0000313" key="6">
    <source>
        <dbReference type="EMBL" id="MFC5476581.1"/>
    </source>
</evidence>
<evidence type="ECO:0000256" key="3">
    <source>
        <dbReference type="SAM" id="Phobius"/>
    </source>
</evidence>
<protein>
    <recommendedName>
        <fullName evidence="5">FimV N-terminal domain-containing protein</fullName>
    </recommendedName>
</protein>
<gene>
    <name evidence="6" type="ORF">ACFPQ5_00155</name>
</gene>
<dbReference type="RefSeq" id="WP_379750702.1">
    <property type="nucleotide sequence ID" value="NZ_JBHSMR010000001.1"/>
</dbReference>
<feature type="coiled-coil region" evidence="1">
    <location>
        <begin position="225"/>
        <end position="252"/>
    </location>
</feature>
<name>A0ABW0MI94_9BURK</name>
<dbReference type="EMBL" id="JBHSMR010000001">
    <property type="protein sequence ID" value="MFC5476581.1"/>
    <property type="molecule type" value="Genomic_DNA"/>
</dbReference>
<reference evidence="7" key="1">
    <citation type="journal article" date="2019" name="Int. J. Syst. Evol. Microbiol.">
        <title>The Global Catalogue of Microorganisms (GCM) 10K type strain sequencing project: providing services to taxonomists for standard genome sequencing and annotation.</title>
        <authorList>
            <consortium name="The Broad Institute Genomics Platform"/>
            <consortium name="The Broad Institute Genome Sequencing Center for Infectious Disease"/>
            <person name="Wu L."/>
            <person name="Ma J."/>
        </authorList>
    </citation>
    <scope>NUCLEOTIDE SEQUENCE [LARGE SCALE GENOMIC DNA]</scope>
    <source>
        <strain evidence="7">CCUG 43111</strain>
    </source>
</reference>
<keyword evidence="3" id="KW-0472">Membrane</keyword>
<keyword evidence="4" id="KW-0732">Signal</keyword>
<evidence type="ECO:0000256" key="4">
    <source>
        <dbReference type="SAM" id="SignalP"/>
    </source>
</evidence>
<comment type="caution">
    <text evidence="6">The sequence shown here is derived from an EMBL/GenBank/DDBJ whole genome shotgun (WGS) entry which is preliminary data.</text>
</comment>
<feature type="region of interest" description="Disordered" evidence="2">
    <location>
        <begin position="355"/>
        <end position="422"/>
    </location>
</feature>
<keyword evidence="1" id="KW-0175">Coiled coil</keyword>
<accession>A0ABW0MI94</accession>
<keyword evidence="3" id="KW-1133">Transmembrane helix</keyword>
<dbReference type="Proteomes" id="UP001596101">
    <property type="component" value="Unassembled WGS sequence"/>
</dbReference>
<feature type="region of interest" description="Disordered" evidence="2">
    <location>
        <begin position="281"/>
        <end position="324"/>
    </location>
</feature>
<feature type="chain" id="PRO_5046203125" description="FimV N-terminal domain-containing protein" evidence="4">
    <location>
        <begin position="24"/>
        <end position="422"/>
    </location>
</feature>
<evidence type="ECO:0000256" key="2">
    <source>
        <dbReference type="SAM" id="MobiDB-lite"/>
    </source>
</evidence>
<feature type="domain" description="FimV N-terminal" evidence="5">
    <location>
        <begin position="25"/>
        <end position="128"/>
    </location>
</feature>
<evidence type="ECO:0000256" key="1">
    <source>
        <dbReference type="SAM" id="Coils"/>
    </source>
</evidence>